<feature type="compositionally biased region" description="Basic and acidic residues" evidence="7">
    <location>
        <begin position="616"/>
        <end position="633"/>
    </location>
</feature>
<keyword evidence="10" id="KW-1185">Reference proteome</keyword>
<feature type="region of interest" description="Disordered" evidence="7">
    <location>
        <begin position="599"/>
        <end position="633"/>
    </location>
</feature>
<dbReference type="NCBIfam" id="TIGR02432">
    <property type="entry name" value="lysidine_TilS_N"/>
    <property type="match status" value="1"/>
</dbReference>
<dbReference type="GO" id="GO:0005524">
    <property type="term" value="F:ATP binding"/>
    <property type="evidence" value="ECO:0007669"/>
    <property type="project" value="UniProtKB-KW"/>
</dbReference>
<dbReference type="InterPro" id="IPR012795">
    <property type="entry name" value="tRNA_Ile_lys_synt_N"/>
</dbReference>
<dbReference type="InterPro" id="IPR012094">
    <property type="entry name" value="tRNA_Ile_lys_synt"/>
</dbReference>
<dbReference type="Pfam" id="PF01171">
    <property type="entry name" value="ATP_bind_3"/>
    <property type="match status" value="1"/>
</dbReference>
<dbReference type="HAMAP" id="MF_01161">
    <property type="entry name" value="tRNA_Ile_lys_synt"/>
    <property type="match status" value="1"/>
</dbReference>
<keyword evidence="2 9" id="KW-0436">Ligase</keyword>
<dbReference type="Gene3D" id="3.40.50.620">
    <property type="entry name" value="HUPs"/>
    <property type="match status" value="1"/>
</dbReference>
<sequence>MREGALSEEQHELVARKISGGMAIAISGGVDSMALAALYTQARERNSELPEAHGLIVDHKVRSGSTQEAKWVQSQLRLKFDMLSTIIPLTWPDRFNLQDVKRFETEARTLRYQALGRACRDMQITRLLVAHHADDQAETVMMRLANNRLRSGLQAMQRKEWIPECEGMYGVHHSGAYQKPNRSLDIPFPVERGGINIFRPLLTFEKTRLVATCREKGVVWAEDDTNQIKTLTSRNAIRHIYKNHKLPEALSIKSLVDVSQHMQERIKRHRTLADELFDKCLIKLDIQTGCLVVRFPPFSDLLPQRVDSETDKTDKIYAKNTAYCLLERVAELVTPSSKAPLGPLAATVHHIYPELDDPEGDEQVGHWNRGRKKNYCVYNLWWRFWHQPSPFDRPEHQEASIDPSSPHPREWLLTRQPIDALEITHAKNVFVYPPQTRPREEKYVLVDGRYWILLRNRLTHDKLVLRIFSKDDMVYLPTHQQNKDQILEPDDSRPYRYIKAAFDLLKPADLRYTLPAVFRINEKTGEQSLVGFPTLGVRTYGFGAPESVCEWSVRYKKIDFGSRSAGDLIVPGTSRKDIVAEEMRMRKVFEGIEKAQKAKELKKGRKQNREGTSSDTLERSKSMVHVDGRDSKSRVWKAAAENVQKMMEAEETDALRFLEQKSRK</sequence>
<dbReference type="AlphaFoldDB" id="A0AAD4I690"/>
<reference evidence="9" key="1">
    <citation type="submission" date="2021-07" db="EMBL/GenBank/DDBJ databases">
        <title>Genome Resource of American Ginseng Black Spot Pathogen Alternaria panax.</title>
        <authorList>
            <person name="Qiu C."/>
            <person name="Wang W."/>
            <person name="Liu Z."/>
        </authorList>
    </citation>
    <scope>NUCLEOTIDE SEQUENCE</scope>
    <source>
        <strain evidence="9">BNCC115425</strain>
    </source>
</reference>
<keyword evidence="5" id="KW-0067">ATP-binding</keyword>
<dbReference type="PANTHER" id="PTHR43033:SF1">
    <property type="entry name" value="TRNA(ILE)-LYSIDINE SYNTHASE-RELATED"/>
    <property type="match status" value="1"/>
</dbReference>
<evidence type="ECO:0000256" key="3">
    <source>
        <dbReference type="ARBA" id="ARBA00022694"/>
    </source>
</evidence>
<comment type="caution">
    <text evidence="9">The sequence shown here is derived from an EMBL/GenBank/DDBJ whole genome shotgun (WGS) entry which is preliminary data.</text>
</comment>
<evidence type="ECO:0000256" key="4">
    <source>
        <dbReference type="ARBA" id="ARBA00022741"/>
    </source>
</evidence>
<proteinExistence type="inferred from homology"/>
<dbReference type="SUPFAM" id="SSF52402">
    <property type="entry name" value="Adenine nucleotide alpha hydrolases-like"/>
    <property type="match status" value="1"/>
</dbReference>
<dbReference type="CDD" id="cd01992">
    <property type="entry name" value="TilS_N"/>
    <property type="match status" value="1"/>
</dbReference>
<evidence type="ECO:0000256" key="6">
    <source>
        <dbReference type="ARBA" id="ARBA00048539"/>
    </source>
</evidence>
<keyword evidence="3" id="KW-0819">tRNA processing</keyword>
<evidence type="ECO:0000256" key="1">
    <source>
        <dbReference type="ARBA" id="ARBA00013267"/>
    </source>
</evidence>
<evidence type="ECO:0000313" key="10">
    <source>
        <dbReference type="Proteomes" id="UP001199106"/>
    </source>
</evidence>
<name>A0AAD4I690_9PLEO</name>
<dbReference type="InterPro" id="IPR011063">
    <property type="entry name" value="TilS/TtcA_N"/>
</dbReference>
<accession>A0AAD4I690</accession>
<dbReference type="EC" id="6.3.4.19" evidence="1"/>
<dbReference type="InterPro" id="IPR014729">
    <property type="entry name" value="Rossmann-like_a/b/a_fold"/>
</dbReference>
<feature type="domain" description="tRNA(Ile)-lysidine/2-thiocytidine synthase N-terminal" evidence="8">
    <location>
        <begin position="22"/>
        <end position="239"/>
    </location>
</feature>
<keyword evidence="4" id="KW-0547">Nucleotide-binding</keyword>
<organism evidence="9 10">
    <name type="scientific">Alternaria panax</name>
    <dbReference type="NCBI Taxonomy" id="48097"/>
    <lineage>
        <taxon>Eukaryota</taxon>
        <taxon>Fungi</taxon>
        <taxon>Dikarya</taxon>
        <taxon>Ascomycota</taxon>
        <taxon>Pezizomycotina</taxon>
        <taxon>Dothideomycetes</taxon>
        <taxon>Pleosporomycetidae</taxon>
        <taxon>Pleosporales</taxon>
        <taxon>Pleosporineae</taxon>
        <taxon>Pleosporaceae</taxon>
        <taxon>Alternaria</taxon>
        <taxon>Alternaria sect. Panax</taxon>
    </lineage>
</organism>
<dbReference type="EMBL" id="JAANER010000008">
    <property type="protein sequence ID" value="KAG9186957.1"/>
    <property type="molecule type" value="Genomic_DNA"/>
</dbReference>
<gene>
    <name evidence="9" type="ORF">G6011_10065</name>
</gene>
<dbReference type="GO" id="GO:0008033">
    <property type="term" value="P:tRNA processing"/>
    <property type="evidence" value="ECO:0007669"/>
    <property type="project" value="UniProtKB-KW"/>
</dbReference>
<dbReference type="GO" id="GO:0032267">
    <property type="term" value="F:tRNA(Ile)-lysidine synthase activity"/>
    <property type="evidence" value="ECO:0007669"/>
    <property type="project" value="UniProtKB-EC"/>
</dbReference>
<evidence type="ECO:0000256" key="7">
    <source>
        <dbReference type="SAM" id="MobiDB-lite"/>
    </source>
</evidence>
<evidence type="ECO:0000256" key="5">
    <source>
        <dbReference type="ARBA" id="ARBA00022840"/>
    </source>
</evidence>
<dbReference type="PANTHER" id="PTHR43033">
    <property type="entry name" value="TRNA(ILE)-LYSIDINE SYNTHASE-RELATED"/>
    <property type="match status" value="1"/>
</dbReference>
<comment type="catalytic activity">
    <reaction evidence="6">
        <text>cytidine(34) in tRNA(Ile2) + L-lysine + ATP = lysidine(34) in tRNA(Ile2) + AMP + diphosphate + H(+)</text>
        <dbReference type="Rhea" id="RHEA:43744"/>
        <dbReference type="Rhea" id="RHEA-COMP:10625"/>
        <dbReference type="Rhea" id="RHEA-COMP:10670"/>
        <dbReference type="ChEBI" id="CHEBI:15378"/>
        <dbReference type="ChEBI" id="CHEBI:30616"/>
        <dbReference type="ChEBI" id="CHEBI:32551"/>
        <dbReference type="ChEBI" id="CHEBI:33019"/>
        <dbReference type="ChEBI" id="CHEBI:82748"/>
        <dbReference type="ChEBI" id="CHEBI:83665"/>
        <dbReference type="ChEBI" id="CHEBI:456215"/>
        <dbReference type="EC" id="6.3.4.19"/>
    </reaction>
</comment>
<protein>
    <recommendedName>
        <fullName evidence="1">tRNA(Ile)-lysidine synthetase</fullName>
        <ecNumber evidence="1">6.3.4.19</ecNumber>
    </recommendedName>
</protein>
<evidence type="ECO:0000256" key="2">
    <source>
        <dbReference type="ARBA" id="ARBA00022598"/>
    </source>
</evidence>
<dbReference type="Proteomes" id="UP001199106">
    <property type="component" value="Unassembled WGS sequence"/>
</dbReference>
<evidence type="ECO:0000259" key="8">
    <source>
        <dbReference type="Pfam" id="PF01171"/>
    </source>
</evidence>
<evidence type="ECO:0000313" key="9">
    <source>
        <dbReference type="EMBL" id="KAG9186957.1"/>
    </source>
</evidence>